<dbReference type="PANTHER" id="PTHR47332">
    <property type="entry name" value="SET DOMAIN-CONTAINING PROTEIN 5"/>
    <property type="match status" value="1"/>
</dbReference>
<dbReference type="Gene3D" id="2.170.270.10">
    <property type="entry name" value="SET domain"/>
    <property type="match status" value="1"/>
</dbReference>
<reference evidence="2 3" key="1">
    <citation type="submission" date="2023-06" db="EMBL/GenBank/DDBJ databases">
        <title>Black Yeasts Isolated from many extreme environments.</title>
        <authorList>
            <person name="Coleine C."/>
            <person name="Stajich J.E."/>
            <person name="Selbmann L."/>
        </authorList>
    </citation>
    <scope>NUCLEOTIDE SEQUENCE [LARGE SCALE GENOMIC DNA]</scope>
    <source>
        <strain evidence="2 3">CCFEE 5887</strain>
    </source>
</reference>
<feature type="domain" description="SET" evidence="1">
    <location>
        <begin position="1"/>
        <end position="152"/>
    </location>
</feature>
<dbReference type="Proteomes" id="UP001345827">
    <property type="component" value="Unassembled WGS sequence"/>
</dbReference>
<gene>
    <name evidence="2" type="ORF">LTR25_010687</name>
</gene>
<name>A0AAV9PRI8_9PEZI</name>
<evidence type="ECO:0000313" key="3">
    <source>
        <dbReference type="Proteomes" id="UP001345827"/>
    </source>
</evidence>
<proteinExistence type="predicted"/>
<protein>
    <recommendedName>
        <fullName evidence="1">SET domain-containing protein</fullName>
    </recommendedName>
</protein>
<dbReference type="InterPro" id="IPR001214">
    <property type="entry name" value="SET_dom"/>
</dbReference>
<dbReference type="EMBL" id="JAXLQG010000029">
    <property type="protein sequence ID" value="KAK5528021.1"/>
    <property type="molecule type" value="Genomic_DNA"/>
</dbReference>
<accession>A0AAV9PRI8</accession>
<sequence>MSSSASDPMYAIQQIPGKGKGLVATRKIPMGTRILSEKPIIRFPEAAPDSQKLEASIRRQVDVLTPAQRQSFLSMHNLYADDGGSQELGIIRTNALPFGDNELEGAIFLDACRINHACDNNAQKSWNENIKRHTIHALRDIEKDEEITIYYIAVVNNREARQEAFRRKFAFTCSCRLCSLPPDQSQESDRRLDEILKLDGLIGRDGLMGILSTPLRILRYVDQQICLYNKQGPNDVGLPRAYLDAAQIAIANGDLARARIFTERAATGWTILEGGDSSKVLQTRALSQDPSKHHFYGMSTKWKTAVDDIPGSLDSTQLEDWLWRREKPKQPGQPADLRNRTTFPAFTDLPSERDVDAEFYSSAITGNARSTGHGQPRWHWLFLAEIVDFATLVRLQMDVKDVDGATVPLFFYTDGRGSELAPSQVRKGYTIAILYAQHHAFMFSEPGIRHEEPTKLKSTGWNKNGHKADCKLLKDADLKGLFSLDWDNFERRVEFPLVTGTV</sequence>
<dbReference type="SUPFAM" id="SSF82199">
    <property type="entry name" value="SET domain"/>
    <property type="match status" value="1"/>
</dbReference>
<dbReference type="InterPro" id="IPR046341">
    <property type="entry name" value="SET_dom_sf"/>
</dbReference>
<dbReference type="InterPro" id="IPR053185">
    <property type="entry name" value="SET_domain_protein"/>
</dbReference>
<dbReference type="AlphaFoldDB" id="A0AAV9PRI8"/>
<dbReference type="CDD" id="cd20071">
    <property type="entry name" value="SET_SMYD"/>
    <property type="match status" value="1"/>
</dbReference>
<dbReference type="Pfam" id="PF00856">
    <property type="entry name" value="SET"/>
    <property type="match status" value="1"/>
</dbReference>
<dbReference type="SMART" id="SM00317">
    <property type="entry name" value="SET"/>
    <property type="match status" value="1"/>
</dbReference>
<evidence type="ECO:0000259" key="1">
    <source>
        <dbReference type="PROSITE" id="PS50280"/>
    </source>
</evidence>
<evidence type="ECO:0000313" key="2">
    <source>
        <dbReference type="EMBL" id="KAK5528021.1"/>
    </source>
</evidence>
<dbReference type="PANTHER" id="PTHR47332:SF2">
    <property type="entry name" value="SET-6"/>
    <property type="match status" value="1"/>
</dbReference>
<dbReference type="PROSITE" id="PS50280">
    <property type="entry name" value="SET"/>
    <property type="match status" value="1"/>
</dbReference>
<keyword evidence="3" id="KW-1185">Reference proteome</keyword>
<comment type="caution">
    <text evidence="2">The sequence shown here is derived from an EMBL/GenBank/DDBJ whole genome shotgun (WGS) entry which is preliminary data.</text>
</comment>
<organism evidence="2 3">
    <name type="scientific">Vermiconidia calcicola</name>
    <dbReference type="NCBI Taxonomy" id="1690605"/>
    <lineage>
        <taxon>Eukaryota</taxon>
        <taxon>Fungi</taxon>
        <taxon>Dikarya</taxon>
        <taxon>Ascomycota</taxon>
        <taxon>Pezizomycotina</taxon>
        <taxon>Dothideomycetes</taxon>
        <taxon>Dothideomycetidae</taxon>
        <taxon>Mycosphaerellales</taxon>
        <taxon>Extremaceae</taxon>
        <taxon>Vermiconidia</taxon>
    </lineage>
</organism>